<dbReference type="InterPro" id="IPR051910">
    <property type="entry name" value="ComF/GntX_DNA_util-trans"/>
</dbReference>
<feature type="domain" description="Phosphoribosyltransferase" evidence="2">
    <location>
        <begin position="170"/>
        <end position="274"/>
    </location>
</feature>
<reference evidence="3" key="1">
    <citation type="submission" date="2014-07" db="EMBL/GenBank/DDBJ databases">
        <authorList>
            <person name="Urmite Genomes Urmite Genomes"/>
        </authorList>
    </citation>
    <scope>NUCLEOTIDE SEQUENCE</scope>
    <source>
        <strain evidence="3">11W110_air</strain>
    </source>
</reference>
<proteinExistence type="inferred from homology"/>
<dbReference type="PATRIC" id="fig|1461584.3.peg.1997"/>
<dbReference type="SUPFAM" id="SSF53271">
    <property type="entry name" value="PRTase-like"/>
    <property type="match status" value="1"/>
</dbReference>
<name>A0A078MN54_9MICC</name>
<dbReference type="Gene3D" id="3.40.50.2020">
    <property type="match status" value="1"/>
</dbReference>
<dbReference type="PANTHER" id="PTHR47505:SF1">
    <property type="entry name" value="DNA UTILIZATION PROTEIN YHGH"/>
    <property type="match status" value="1"/>
</dbReference>
<accession>A0A078MN54</accession>
<sequence length="296" mass="30193">MRKHARRPAGPDARSIAAHLDALVLTPAGRTAAQAAGELLAVLLPSPCLGCAGAEGPLCPRCRARLRRGTARPFRAEGSAESLPDRPGGGVLPVLAAGRYAGLLAAVLLGYKQRGLTALGPVLAAALAGTLHQAYDTFGRPGRAPDPAGAPASRPLLLVPVPPAPGSYRRRGYLPLDRLLRRLARQRLLPAGCRYAPVLKMSRRAGLQSQKRLGAAARRRNLQGRMSVPDGAVPAGVSALVVDDVLTTGATVAEAVRALRAAGVEVRAAVVLAAAGAQAGPEPAPGGLAEGGFPGT</sequence>
<gene>
    <name evidence="3" type="primary">pyrE_2</name>
    <name evidence="3" type="ORF">BN1051_02020</name>
</gene>
<dbReference type="EMBL" id="LN483071">
    <property type="protein sequence ID" value="CEA08663.1"/>
    <property type="molecule type" value="Genomic_DNA"/>
</dbReference>
<evidence type="ECO:0000313" key="3">
    <source>
        <dbReference type="EMBL" id="CEA08663.1"/>
    </source>
</evidence>
<dbReference type="AlphaFoldDB" id="A0A078MN54"/>
<dbReference type="InterPro" id="IPR029057">
    <property type="entry name" value="PRTase-like"/>
</dbReference>
<dbReference type="PANTHER" id="PTHR47505">
    <property type="entry name" value="DNA UTILIZATION PROTEIN YHGH"/>
    <property type="match status" value="1"/>
</dbReference>
<protein>
    <submittedName>
        <fullName evidence="3">Orotate phosphoribosyltransferase</fullName>
    </submittedName>
</protein>
<keyword evidence="3" id="KW-0328">Glycosyltransferase</keyword>
<dbReference type="InterPro" id="IPR000836">
    <property type="entry name" value="PRTase_dom"/>
</dbReference>
<organism evidence="3">
    <name type="scientific">Arthrobacter saudimassiliensis</name>
    <dbReference type="NCBI Taxonomy" id="1461584"/>
    <lineage>
        <taxon>Bacteria</taxon>
        <taxon>Bacillati</taxon>
        <taxon>Actinomycetota</taxon>
        <taxon>Actinomycetes</taxon>
        <taxon>Micrococcales</taxon>
        <taxon>Micrococcaceae</taxon>
        <taxon>Arthrobacter</taxon>
    </lineage>
</organism>
<dbReference type="Pfam" id="PF00156">
    <property type="entry name" value="Pribosyltran"/>
    <property type="match status" value="1"/>
</dbReference>
<keyword evidence="3" id="KW-0808">Transferase</keyword>
<evidence type="ECO:0000256" key="1">
    <source>
        <dbReference type="ARBA" id="ARBA00008007"/>
    </source>
</evidence>
<evidence type="ECO:0000259" key="2">
    <source>
        <dbReference type="Pfam" id="PF00156"/>
    </source>
</evidence>
<comment type="similarity">
    <text evidence="1">Belongs to the ComF/GntX family.</text>
</comment>
<dbReference type="CDD" id="cd06223">
    <property type="entry name" value="PRTases_typeI"/>
    <property type="match status" value="1"/>
</dbReference>
<dbReference type="GO" id="GO:0016757">
    <property type="term" value="F:glycosyltransferase activity"/>
    <property type="evidence" value="ECO:0007669"/>
    <property type="project" value="UniProtKB-KW"/>
</dbReference>